<protein>
    <submittedName>
        <fullName evidence="2">Uncharacterized protein</fullName>
    </submittedName>
</protein>
<evidence type="ECO:0000313" key="3">
    <source>
        <dbReference type="Proteomes" id="UP001497644"/>
    </source>
</evidence>
<reference evidence="2" key="1">
    <citation type="submission" date="2024-04" db="EMBL/GenBank/DDBJ databases">
        <authorList>
            <consortium name="Molecular Ecology Group"/>
        </authorList>
    </citation>
    <scope>NUCLEOTIDE SEQUENCE</scope>
</reference>
<proteinExistence type="predicted"/>
<feature type="region of interest" description="Disordered" evidence="1">
    <location>
        <begin position="1"/>
        <end position="112"/>
    </location>
</feature>
<dbReference type="AlphaFoldDB" id="A0AAV2NXG8"/>
<feature type="compositionally biased region" description="Basic residues" evidence="1">
    <location>
        <begin position="1"/>
        <end position="19"/>
    </location>
</feature>
<evidence type="ECO:0000313" key="2">
    <source>
        <dbReference type="EMBL" id="CAL1684998.1"/>
    </source>
</evidence>
<organism evidence="2 3">
    <name type="scientific">Lasius platythorax</name>
    <dbReference type="NCBI Taxonomy" id="488582"/>
    <lineage>
        <taxon>Eukaryota</taxon>
        <taxon>Metazoa</taxon>
        <taxon>Ecdysozoa</taxon>
        <taxon>Arthropoda</taxon>
        <taxon>Hexapoda</taxon>
        <taxon>Insecta</taxon>
        <taxon>Pterygota</taxon>
        <taxon>Neoptera</taxon>
        <taxon>Endopterygota</taxon>
        <taxon>Hymenoptera</taxon>
        <taxon>Apocrita</taxon>
        <taxon>Aculeata</taxon>
        <taxon>Formicoidea</taxon>
        <taxon>Formicidae</taxon>
        <taxon>Formicinae</taxon>
        <taxon>Lasius</taxon>
        <taxon>Lasius</taxon>
    </lineage>
</organism>
<name>A0AAV2NXG8_9HYME</name>
<feature type="compositionally biased region" description="Basic residues" evidence="1">
    <location>
        <begin position="34"/>
        <end position="47"/>
    </location>
</feature>
<feature type="compositionally biased region" description="Basic and acidic residues" evidence="1">
    <location>
        <begin position="21"/>
        <end position="33"/>
    </location>
</feature>
<dbReference type="Proteomes" id="UP001497644">
    <property type="component" value="Chromosome 5"/>
</dbReference>
<accession>A0AAV2NXG8</accession>
<gene>
    <name evidence="2" type="ORF">LPLAT_LOCUS10495</name>
</gene>
<feature type="compositionally biased region" description="Basic and acidic residues" evidence="1">
    <location>
        <begin position="81"/>
        <end position="94"/>
    </location>
</feature>
<dbReference type="EMBL" id="OZ034828">
    <property type="protein sequence ID" value="CAL1684998.1"/>
    <property type="molecule type" value="Genomic_DNA"/>
</dbReference>
<evidence type="ECO:0000256" key="1">
    <source>
        <dbReference type="SAM" id="MobiDB-lite"/>
    </source>
</evidence>
<sequence>MARVNKGHRNVRHPRRSRARFLSEEDHDHDLSRHTGRCRRHHHRRILRTVNAKTREVQRHQQHRVPNSESPAASAFTHIAPIREADRHSDERRSSLSKMPSSARFYRNTHHR</sequence>
<keyword evidence="3" id="KW-1185">Reference proteome</keyword>